<dbReference type="RefSeq" id="WP_154406336.1">
    <property type="nucleotide sequence ID" value="NZ_VUNR01000005.1"/>
</dbReference>
<dbReference type="AlphaFoldDB" id="A0A6I2UG76"/>
<name>A0A6I2UG76_9FIRM</name>
<reference evidence="1 2" key="1">
    <citation type="submission" date="2019-08" db="EMBL/GenBank/DDBJ databases">
        <title>In-depth cultivation of the pig gut microbiome towards novel bacterial diversity and tailored functional studies.</title>
        <authorList>
            <person name="Wylensek D."/>
            <person name="Hitch T.C.A."/>
            <person name="Clavel T."/>
        </authorList>
    </citation>
    <scope>NUCLEOTIDE SEQUENCE [LARGE SCALE GENOMIC DNA]</scope>
    <source>
        <strain evidence="1 2">WCA-693-APC-5D-A</strain>
    </source>
</reference>
<dbReference type="Proteomes" id="UP000433181">
    <property type="component" value="Unassembled WGS sequence"/>
</dbReference>
<evidence type="ECO:0000313" key="2">
    <source>
        <dbReference type="Proteomes" id="UP000433181"/>
    </source>
</evidence>
<protein>
    <submittedName>
        <fullName evidence="1">Uncharacterized protein</fullName>
    </submittedName>
</protein>
<evidence type="ECO:0000313" key="1">
    <source>
        <dbReference type="EMBL" id="MSU08181.1"/>
    </source>
</evidence>
<dbReference type="GeneID" id="96778093"/>
<sequence length="154" mass="17808">MYIVTALDGLYMEDQAVTCSLETARKLFTEWAEKWNMHVFPDGKMARLGNKSVRLYNLPCEDKECKTLYAITTIDNSDDLSICMQVKDEYIEAIRVYLQTLLSFVKDGVSKDVDDNDMVDNIMFIMTCYKVTDSFDDTIRFDDSSVIFRTLKVV</sequence>
<comment type="caution">
    <text evidence="1">The sequence shown here is derived from an EMBL/GenBank/DDBJ whole genome shotgun (WGS) entry which is preliminary data.</text>
</comment>
<proteinExistence type="predicted"/>
<keyword evidence="2" id="KW-1185">Reference proteome</keyword>
<dbReference type="EMBL" id="VUNR01000005">
    <property type="protein sequence ID" value="MSU08181.1"/>
    <property type="molecule type" value="Genomic_DNA"/>
</dbReference>
<organism evidence="1 2">
    <name type="scientific">Anaerovibrio slackiae</name>
    <dbReference type="NCBI Taxonomy" id="2652309"/>
    <lineage>
        <taxon>Bacteria</taxon>
        <taxon>Bacillati</taxon>
        <taxon>Bacillota</taxon>
        <taxon>Negativicutes</taxon>
        <taxon>Selenomonadales</taxon>
        <taxon>Selenomonadaceae</taxon>
        <taxon>Anaerovibrio</taxon>
    </lineage>
</organism>
<accession>A0A6I2UG76</accession>
<gene>
    <name evidence="1" type="ORF">FYJ84_04130</name>
</gene>